<proteinExistence type="predicted"/>
<dbReference type="GO" id="GO:0046653">
    <property type="term" value="P:tetrahydrofolate metabolic process"/>
    <property type="evidence" value="ECO:0007669"/>
    <property type="project" value="InterPro"/>
</dbReference>
<keyword evidence="2" id="KW-1185">Reference proteome</keyword>
<dbReference type="Pfam" id="PF04267">
    <property type="entry name" value="SoxD"/>
    <property type="match status" value="1"/>
</dbReference>
<protein>
    <submittedName>
        <fullName evidence="1">Sarcosine oxidase, delta subunit family</fullName>
    </submittedName>
</protein>
<reference evidence="2" key="1">
    <citation type="submission" date="2017-05" db="EMBL/GenBank/DDBJ databases">
        <authorList>
            <person name="Rodrigo-Torres L."/>
            <person name="Arahal R. D."/>
            <person name="Lucena T."/>
        </authorList>
    </citation>
    <scope>NUCLEOTIDE SEQUENCE [LARGE SCALE GENOMIC DNA]</scope>
    <source>
        <strain evidence="2">CECT 8621</strain>
    </source>
</reference>
<sequence>MRLNCPLCGERDRREFYYMGHADYLNRPSEGAAPDAWDAYLHLRDNPAGLTRDLWFHEMGCSAWLVVERNTVTHEILSTTLATDVKEAGE</sequence>
<dbReference type="EMBL" id="FXYE01000001">
    <property type="protein sequence ID" value="SMX33401.1"/>
    <property type="molecule type" value="Genomic_DNA"/>
</dbReference>
<dbReference type="GO" id="GO:0008115">
    <property type="term" value="F:sarcosine oxidase activity"/>
    <property type="evidence" value="ECO:0007669"/>
    <property type="project" value="InterPro"/>
</dbReference>
<dbReference type="Gene3D" id="3.30.2270.10">
    <property type="entry name" value="Folate-binding superfamily"/>
    <property type="match status" value="1"/>
</dbReference>
<organism evidence="1 2">
    <name type="scientific">Actibacterium lipolyticum</name>
    <dbReference type="NCBI Taxonomy" id="1524263"/>
    <lineage>
        <taxon>Bacteria</taxon>
        <taxon>Pseudomonadati</taxon>
        <taxon>Pseudomonadota</taxon>
        <taxon>Alphaproteobacteria</taxon>
        <taxon>Rhodobacterales</taxon>
        <taxon>Roseobacteraceae</taxon>
        <taxon>Actibacterium</taxon>
    </lineage>
</organism>
<gene>
    <name evidence="1" type="ORF">COL8621_01016</name>
</gene>
<accession>A0A238JRX6</accession>
<name>A0A238JRX6_9RHOB</name>
<dbReference type="AlphaFoldDB" id="A0A238JRX6"/>
<dbReference type="RefSeq" id="WP_093966188.1">
    <property type="nucleotide sequence ID" value="NZ_FXYE01000001.1"/>
</dbReference>
<evidence type="ECO:0000313" key="2">
    <source>
        <dbReference type="Proteomes" id="UP000202922"/>
    </source>
</evidence>
<dbReference type="InterPro" id="IPR038561">
    <property type="entry name" value="SoxD_sf"/>
</dbReference>
<dbReference type="OrthoDB" id="5420070at2"/>
<evidence type="ECO:0000313" key="1">
    <source>
        <dbReference type="EMBL" id="SMX33401.1"/>
    </source>
</evidence>
<dbReference type="InterPro" id="IPR006279">
    <property type="entry name" value="SoxD"/>
</dbReference>
<dbReference type="Proteomes" id="UP000202922">
    <property type="component" value="Unassembled WGS sequence"/>
</dbReference>